<keyword evidence="17" id="KW-0687">Ribonucleoprotein</keyword>
<feature type="domain" description="RRM" evidence="15">
    <location>
        <begin position="238"/>
        <end position="316"/>
    </location>
</feature>
<feature type="region of interest" description="Disordered" evidence="14">
    <location>
        <begin position="693"/>
        <end position="712"/>
    </location>
</feature>
<dbReference type="FunCoup" id="A0A6J2M4C4">
    <property type="interactions" value="2473"/>
</dbReference>
<evidence type="ECO:0000256" key="11">
    <source>
        <dbReference type="ARBA" id="ARBA00072395"/>
    </source>
</evidence>
<evidence type="ECO:0000259" key="15">
    <source>
        <dbReference type="PROSITE" id="PS50102"/>
    </source>
</evidence>
<dbReference type="InterPro" id="IPR035979">
    <property type="entry name" value="RBD_domain_sf"/>
</dbReference>
<dbReference type="SUPFAM" id="SSF54928">
    <property type="entry name" value="RNA-binding domain, RBD"/>
    <property type="match status" value="2"/>
</dbReference>
<organism evidence="16 17">
    <name type="scientific">Phyllostomus discolor</name>
    <name type="common">pale spear-nosed bat</name>
    <dbReference type="NCBI Taxonomy" id="89673"/>
    <lineage>
        <taxon>Eukaryota</taxon>
        <taxon>Metazoa</taxon>
        <taxon>Chordata</taxon>
        <taxon>Craniata</taxon>
        <taxon>Vertebrata</taxon>
        <taxon>Euteleostomi</taxon>
        <taxon>Mammalia</taxon>
        <taxon>Eutheria</taxon>
        <taxon>Laurasiatheria</taxon>
        <taxon>Chiroptera</taxon>
        <taxon>Yangochiroptera</taxon>
        <taxon>Phyllostomidae</taxon>
        <taxon>Phyllostominae</taxon>
        <taxon>Phyllostomus</taxon>
    </lineage>
</organism>
<comment type="function">
    <text evidence="9">Cooperates with PTBP1 to modulate regulated alternative splicing events. Promotes exon skipping. Cooperates with PTBP1 to modulate switching between mutually exclusive exons during maturation of the TPM1 pre-mRNA.</text>
</comment>
<dbReference type="InterPro" id="IPR034633">
    <property type="entry name" value="RAVER1_RRM1"/>
</dbReference>
<feature type="domain" description="RRM" evidence="15">
    <location>
        <begin position="76"/>
        <end position="147"/>
    </location>
</feature>
<dbReference type="RefSeq" id="XP_028374912.1">
    <property type="nucleotide sequence ID" value="XM_028519111.2"/>
</dbReference>
<evidence type="ECO:0000256" key="8">
    <source>
        <dbReference type="ARBA" id="ARBA00023242"/>
    </source>
</evidence>
<comment type="subcellular location">
    <subcellularLocation>
        <location evidence="2">Cytoplasm</location>
    </subcellularLocation>
    <subcellularLocation>
        <location evidence="1">Nucleus</location>
    </subcellularLocation>
</comment>
<evidence type="ECO:0000256" key="5">
    <source>
        <dbReference type="ARBA" id="ARBA00022737"/>
    </source>
</evidence>
<dbReference type="KEGG" id="pdic:114502300"/>
<dbReference type="SMART" id="SM00360">
    <property type="entry name" value="RRM"/>
    <property type="match status" value="3"/>
</dbReference>
<keyword evidence="6 13" id="KW-0694">RNA-binding</keyword>
<evidence type="ECO:0000256" key="9">
    <source>
        <dbReference type="ARBA" id="ARBA00058259"/>
    </source>
</evidence>
<evidence type="ECO:0000256" key="4">
    <source>
        <dbReference type="ARBA" id="ARBA00022553"/>
    </source>
</evidence>
<evidence type="ECO:0000256" key="7">
    <source>
        <dbReference type="ARBA" id="ARBA00022990"/>
    </source>
</evidence>
<dbReference type="Gene3D" id="3.30.70.330">
    <property type="match status" value="3"/>
</dbReference>
<evidence type="ECO:0000313" key="17">
    <source>
        <dbReference type="RefSeq" id="XP_028374912.1"/>
    </source>
</evidence>
<dbReference type="InterPro" id="IPR012677">
    <property type="entry name" value="Nucleotide-bd_a/b_plait_sf"/>
</dbReference>
<feature type="region of interest" description="Disordered" evidence="14">
    <location>
        <begin position="1"/>
        <end position="62"/>
    </location>
</feature>
<dbReference type="InterPro" id="IPR050502">
    <property type="entry name" value="Euk_RNA-bind_prot"/>
</dbReference>
<dbReference type="CDD" id="cd12665">
    <property type="entry name" value="RRM2_RAVER1"/>
    <property type="match status" value="1"/>
</dbReference>
<dbReference type="GO" id="GO:0005737">
    <property type="term" value="C:cytoplasm"/>
    <property type="evidence" value="ECO:0007669"/>
    <property type="project" value="UniProtKB-SubCell"/>
</dbReference>
<protein>
    <recommendedName>
        <fullName evidence="11">Ribonucleoprotein PTB-binding 1</fullName>
    </recommendedName>
    <alternativeName>
        <fullName evidence="12">Protein raver-1</fullName>
    </alternativeName>
</protein>
<gene>
    <name evidence="17" type="primary">RAVER1</name>
</gene>
<accession>A0A6J2M4C4</accession>
<evidence type="ECO:0000256" key="13">
    <source>
        <dbReference type="PROSITE-ProRule" id="PRU00176"/>
    </source>
</evidence>
<name>A0A6J2M4C4_9CHIR</name>
<feature type="compositionally biased region" description="Low complexity" evidence="14">
    <location>
        <begin position="693"/>
        <end position="702"/>
    </location>
</feature>
<evidence type="ECO:0000256" key="12">
    <source>
        <dbReference type="ARBA" id="ARBA00076009"/>
    </source>
</evidence>
<dbReference type="CTD" id="125950"/>
<keyword evidence="3" id="KW-0963">Cytoplasm</keyword>
<keyword evidence="4" id="KW-0597">Phosphoprotein</keyword>
<dbReference type="GO" id="GO:0005634">
    <property type="term" value="C:nucleus"/>
    <property type="evidence" value="ECO:0007669"/>
    <property type="project" value="UniProtKB-SubCell"/>
</dbReference>
<dbReference type="FunFam" id="3.30.70.330:FF:000100">
    <property type="entry name" value="Putative ribonucleoprotein PTB-binding 1"/>
    <property type="match status" value="1"/>
</dbReference>
<dbReference type="FunFam" id="3.30.70.330:FF:000125">
    <property type="entry name" value="Putative ribonucleoprotein PTB-binding 1"/>
    <property type="match status" value="1"/>
</dbReference>
<dbReference type="InterPro" id="IPR034635">
    <property type="entry name" value="RAVER1_RRM3"/>
</dbReference>
<comment type="subunit">
    <text evidence="10">Interacts with PTBP1, RAVER2, VCL and ACTN1. Part of a complex containing RAVER1, VCL and ACTN1.</text>
</comment>
<dbReference type="OrthoDB" id="639027at2759"/>
<evidence type="ECO:0000256" key="3">
    <source>
        <dbReference type="ARBA" id="ARBA00022490"/>
    </source>
</evidence>
<dbReference type="GeneID" id="114502300"/>
<sequence length="758" mass="80091">MPLRPGSLVPEGAGFPKMAADVSVTHRPPLSPEPGAEVEADDAAERRAPEEELPPLDPEEIRKRLEHTERQFRNRRKILIRGLPGDVTNQEVHDLLSDYELKYCFVDKYKGTAFVTLLNGEQAEAAIKTFHQSCLRERELSVQLQPTDALLCVANLPPSLTQQQFEELVRPFGSLERCFLVYSECTGHSKGYGFAEYMKKDSAARAKSDLLGKPLGTRTLYVHWTDAGQLTPALLHSRCLCVDRLPAGFSDVEALRRALSAVHTPTFCQLAYGQDGQLKGFAVLEYETAEMAEEAQQQADGLALGGSHLRTSFCAPGPPGRSMLAALIAAQATALNRGKGLLPEPSILQLLNSLGPSASLQLLLNPLLHGNSGGKQGLLGAPPAMPLLNGPALSTALLQLALQAQGQKKPGILGDSPLGTLQPGSQSANPLLGELSAGGGLPPELPPRRGKPPPLLPPLLGPSSGDRESMGLGPPAAQLTPSPAPVGLLGTGLRGLQKDSGPLPTPPGVSLLGEPPKDFRIPLNPYLNLHSLLPASNLAGKEARSWGGAGRSRRPAEGPLPNPPAPRGGSGGSGNSKAFQLKSRLLSHLTSTHLSPEPGLPDNYGFDYPSDVGPRRLFSHPREPALGPHRPSRHKMSPPPSGFSERSGGGGGGSLSHFYSGSPTSYFTSGLQAGLKQSHLNKAVGSSPLGSGEGLLGLSPGPNGHSHLLKTPLGGQKRSFAHLLPSPEPSPEGSYVGQHSQGLGGHYADSYLKRKRIF</sequence>
<evidence type="ECO:0000256" key="10">
    <source>
        <dbReference type="ARBA" id="ARBA00066243"/>
    </source>
</evidence>
<dbReference type="CDD" id="cd12663">
    <property type="entry name" value="RRM1_RAVER1"/>
    <property type="match status" value="1"/>
</dbReference>
<dbReference type="PANTHER" id="PTHR48025:SF1">
    <property type="entry name" value="RRM DOMAIN-CONTAINING PROTEIN"/>
    <property type="match status" value="1"/>
</dbReference>
<feature type="domain" description="RRM" evidence="15">
    <location>
        <begin position="149"/>
        <end position="227"/>
    </location>
</feature>
<evidence type="ECO:0000313" key="16">
    <source>
        <dbReference type="Proteomes" id="UP000504628"/>
    </source>
</evidence>
<dbReference type="InterPro" id="IPR000504">
    <property type="entry name" value="RRM_dom"/>
</dbReference>
<evidence type="ECO:0000256" key="2">
    <source>
        <dbReference type="ARBA" id="ARBA00004496"/>
    </source>
</evidence>
<evidence type="ECO:0000256" key="14">
    <source>
        <dbReference type="SAM" id="MobiDB-lite"/>
    </source>
</evidence>
<feature type="region of interest" description="Disordered" evidence="14">
    <location>
        <begin position="591"/>
        <end position="656"/>
    </location>
</feature>
<feature type="region of interest" description="Disordered" evidence="14">
    <location>
        <begin position="542"/>
        <end position="577"/>
    </location>
</feature>
<dbReference type="Proteomes" id="UP000504628">
    <property type="component" value="Chromosome 8"/>
</dbReference>
<dbReference type="GO" id="GO:1990904">
    <property type="term" value="C:ribonucleoprotein complex"/>
    <property type="evidence" value="ECO:0007669"/>
    <property type="project" value="UniProtKB-KW"/>
</dbReference>
<keyword evidence="5" id="KW-0677">Repeat</keyword>
<dbReference type="AlphaFoldDB" id="A0A6J2M4C4"/>
<proteinExistence type="predicted"/>
<dbReference type="PROSITE" id="PS50102">
    <property type="entry name" value="RRM"/>
    <property type="match status" value="3"/>
</dbReference>
<reference evidence="17" key="1">
    <citation type="submission" date="2025-08" db="UniProtKB">
        <authorList>
            <consortium name="RefSeq"/>
        </authorList>
    </citation>
    <scope>IDENTIFICATION</scope>
    <source>
        <tissue evidence="17">Muscle</tissue>
    </source>
</reference>
<dbReference type="InParanoid" id="A0A6J2M4C4"/>
<keyword evidence="7" id="KW-0007">Acetylation</keyword>
<dbReference type="GO" id="GO:0003729">
    <property type="term" value="F:mRNA binding"/>
    <property type="evidence" value="ECO:0007669"/>
    <property type="project" value="TreeGrafter"/>
</dbReference>
<feature type="region of interest" description="Disordered" evidence="14">
    <location>
        <begin position="411"/>
        <end position="516"/>
    </location>
</feature>
<keyword evidence="16" id="KW-1185">Reference proteome</keyword>
<dbReference type="CDD" id="cd12667">
    <property type="entry name" value="RRM3_RAVER1"/>
    <property type="match status" value="1"/>
</dbReference>
<dbReference type="PANTHER" id="PTHR48025">
    <property type="entry name" value="OS02G0815200 PROTEIN"/>
    <property type="match status" value="1"/>
</dbReference>
<dbReference type="Pfam" id="PF00076">
    <property type="entry name" value="RRM_1"/>
    <property type="match status" value="3"/>
</dbReference>
<evidence type="ECO:0000256" key="6">
    <source>
        <dbReference type="ARBA" id="ARBA00022884"/>
    </source>
</evidence>
<evidence type="ECO:0000256" key="1">
    <source>
        <dbReference type="ARBA" id="ARBA00004123"/>
    </source>
</evidence>
<dbReference type="FunFam" id="3.30.70.330:FF:000116">
    <property type="entry name" value="Putative ribonucleoprotein PTB-binding 1"/>
    <property type="match status" value="1"/>
</dbReference>
<keyword evidence="8" id="KW-0539">Nucleus</keyword>